<evidence type="ECO:0000313" key="3">
    <source>
        <dbReference type="Proteomes" id="UP000247465"/>
    </source>
</evidence>
<dbReference type="InterPro" id="IPR042095">
    <property type="entry name" value="SUMF_sf"/>
</dbReference>
<protein>
    <submittedName>
        <fullName evidence="2">Serine/threonine-protein kinase pkn1</fullName>
        <ecNumber evidence="2">2.7.11.1</ecNumber>
    </submittedName>
</protein>
<dbReference type="KEGG" id="mtar:DF168_00432"/>
<dbReference type="PANTHER" id="PTHR23150:SF19">
    <property type="entry name" value="FORMYLGLYCINE-GENERATING ENZYME"/>
    <property type="match status" value="1"/>
</dbReference>
<dbReference type="InterPro" id="IPR016187">
    <property type="entry name" value="CTDL_fold"/>
</dbReference>
<dbReference type="Proteomes" id="UP000247465">
    <property type="component" value="Chromosome"/>
</dbReference>
<dbReference type="Gene3D" id="3.90.1580.10">
    <property type="entry name" value="paralog of FGE (formylglycine-generating enzyme)"/>
    <property type="match status" value="1"/>
</dbReference>
<dbReference type="GO" id="GO:0004674">
    <property type="term" value="F:protein serine/threonine kinase activity"/>
    <property type="evidence" value="ECO:0007669"/>
    <property type="project" value="UniProtKB-EC"/>
</dbReference>
<evidence type="ECO:0000259" key="1">
    <source>
        <dbReference type="Pfam" id="PF03781"/>
    </source>
</evidence>
<dbReference type="PANTHER" id="PTHR23150">
    <property type="entry name" value="SULFATASE MODIFYING FACTOR 1, 2"/>
    <property type="match status" value="1"/>
</dbReference>
<evidence type="ECO:0000313" key="2">
    <source>
        <dbReference type="EMBL" id="AWT59251.1"/>
    </source>
</evidence>
<proteinExistence type="predicted"/>
<reference evidence="2 3" key="1">
    <citation type="submission" date="2018-06" db="EMBL/GenBank/DDBJ databases">
        <title>Draft Genome Sequence of a Novel Marine Bacterium Related to the Verrucomicrobia.</title>
        <authorList>
            <person name="Vosseberg J."/>
            <person name="Martijn J."/>
            <person name="Ettema T.J.G."/>
        </authorList>
    </citation>
    <scope>NUCLEOTIDE SEQUENCE [LARGE SCALE GENOMIC DNA]</scope>
    <source>
        <strain evidence="2">TARA_B100001123</strain>
    </source>
</reference>
<dbReference type="AlphaFoldDB" id="A0A2Z4ABM1"/>
<dbReference type="EC" id="2.7.11.1" evidence="2"/>
<dbReference type="SUPFAM" id="SSF56436">
    <property type="entry name" value="C-type lectin-like"/>
    <property type="match status" value="1"/>
</dbReference>
<dbReference type="EMBL" id="CP029803">
    <property type="protein sequence ID" value="AWT59251.1"/>
    <property type="molecule type" value="Genomic_DNA"/>
</dbReference>
<organism evidence="2 3">
    <name type="scientific">Candidatus Moanibacter tarae</name>
    <dbReference type="NCBI Taxonomy" id="2200854"/>
    <lineage>
        <taxon>Bacteria</taxon>
        <taxon>Pseudomonadati</taxon>
        <taxon>Verrucomicrobiota</taxon>
        <taxon>Opitutia</taxon>
        <taxon>Puniceicoccales</taxon>
        <taxon>Puniceicoccales incertae sedis</taxon>
        <taxon>Candidatus Moanibacter</taxon>
    </lineage>
</organism>
<accession>A0A2Z4ABM1</accession>
<dbReference type="Pfam" id="PF03781">
    <property type="entry name" value="FGE-sulfatase"/>
    <property type="match status" value="1"/>
</dbReference>
<name>A0A2Z4ABM1_9BACT</name>
<feature type="domain" description="Sulfatase-modifying factor enzyme-like" evidence="1">
    <location>
        <begin position="54"/>
        <end position="337"/>
    </location>
</feature>
<keyword evidence="2" id="KW-0418">Kinase</keyword>
<dbReference type="InterPro" id="IPR051043">
    <property type="entry name" value="Sulfatase_Mod_Factor_Kinase"/>
</dbReference>
<dbReference type="InterPro" id="IPR005532">
    <property type="entry name" value="SUMF_dom"/>
</dbReference>
<sequence length="339" mass="37708">MSRNGNQRGCCAPSTSEKPIGVVSNVDCGFSGSQSSKIGKDLAEDIAYANSGSVEGMVRLEEGSFLMGTEDDDSWMEDGEGPVREVSLGGFYLDSKAVTNAQFVEFSDETGYLTEAECFGWSYVFATMLPRSKQRKLKSSHTVMGLQWWYAVNGCTWRKPEGSGSNIKRRMDHPVIHVSWNDAIAFCHWAGKRLPTEAEWEYAARGGLVSKRYPWGDELTPRGKHRCNIWQGSFPGENTGRDGFKGTAPVNAYTANGYGLFNMSGNVWEWCSDWFSPYWHLRGTTKNPRGPDLGDRKVMKGGSYLCHLSYCNRYRVAARTSNTPDSSTGNCGFRCARDL</sequence>
<keyword evidence="2" id="KW-0808">Transferase</keyword>
<dbReference type="GO" id="GO:0120147">
    <property type="term" value="F:formylglycine-generating oxidase activity"/>
    <property type="evidence" value="ECO:0007669"/>
    <property type="project" value="TreeGrafter"/>
</dbReference>
<gene>
    <name evidence="2" type="primary">pkn1</name>
    <name evidence="2" type="ORF">DF168_00432</name>
</gene>